<dbReference type="EMBL" id="CAJHUC010000344">
    <property type="protein sequence ID" value="CAD7695435.1"/>
    <property type="molecule type" value="Genomic_DNA"/>
</dbReference>
<sequence length="117" mass="13066">MHQSGYARVASADAITNWNELHRCPYIKVQKAIIHPGEVNKLRDVPQHPDLIVTHTDAPELFVWNVDKQPVRSGPADRRSHASVPDLILEGHQENAEYALGISSERPMVASGGRDRK</sequence>
<evidence type="ECO:0000256" key="2">
    <source>
        <dbReference type="ARBA" id="ARBA00022737"/>
    </source>
</evidence>
<dbReference type="InterPro" id="IPR050459">
    <property type="entry name" value="WD_repeat_RBAP46/RBAP48/MSI1"/>
</dbReference>
<keyword evidence="4" id="KW-1185">Reference proteome</keyword>
<comment type="caution">
    <text evidence="3">The sequence shown here is derived from an EMBL/GenBank/DDBJ whole genome shotgun (WGS) entry which is preliminary data.</text>
</comment>
<dbReference type="Proteomes" id="UP000708148">
    <property type="component" value="Unassembled WGS sequence"/>
</dbReference>
<gene>
    <name evidence="3" type="ORF">OSTQU699_LOCUS796</name>
</gene>
<dbReference type="InterPro" id="IPR015943">
    <property type="entry name" value="WD40/YVTN_repeat-like_dom_sf"/>
</dbReference>
<feature type="non-terminal residue" evidence="3">
    <location>
        <position position="1"/>
    </location>
</feature>
<evidence type="ECO:0000256" key="1">
    <source>
        <dbReference type="ARBA" id="ARBA00022574"/>
    </source>
</evidence>
<dbReference type="PANTHER" id="PTHR22850">
    <property type="entry name" value="WD40 REPEAT FAMILY"/>
    <property type="match status" value="1"/>
</dbReference>
<keyword evidence="1" id="KW-0853">WD repeat</keyword>
<keyword evidence="2" id="KW-0677">Repeat</keyword>
<organism evidence="3 4">
    <name type="scientific">Ostreobium quekettii</name>
    <dbReference type="NCBI Taxonomy" id="121088"/>
    <lineage>
        <taxon>Eukaryota</taxon>
        <taxon>Viridiplantae</taxon>
        <taxon>Chlorophyta</taxon>
        <taxon>core chlorophytes</taxon>
        <taxon>Ulvophyceae</taxon>
        <taxon>TCBD clade</taxon>
        <taxon>Bryopsidales</taxon>
        <taxon>Ostreobineae</taxon>
        <taxon>Ostreobiaceae</taxon>
        <taxon>Ostreobium</taxon>
    </lineage>
</organism>
<name>A0A8S1IL29_9CHLO</name>
<evidence type="ECO:0000313" key="4">
    <source>
        <dbReference type="Proteomes" id="UP000708148"/>
    </source>
</evidence>
<reference evidence="3" key="1">
    <citation type="submission" date="2020-12" db="EMBL/GenBank/DDBJ databases">
        <authorList>
            <person name="Iha C."/>
        </authorList>
    </citation>
    <scope>NUCLEOTIDE SEQUENCE</scope>
</reference>
<dbReference type="AlphaFoldDB" id="A0A8S1IL29"/>
<dbReference type="Gene3D" id="2.130.10.10">
    <property type="entry name" value="YVTN repeat-like/Quinoprotein amine dehydrogenase"/>
    <property type="match status" value="1"/>
</dbReference>
<protein>
    <submittedName>
        <fullName evidence="3">Uncharacterized protein</fullName>
    </submittedName>
</protein>
<evidence type="ECO:0000313" key="3">
    <source>
        <dbReference type="EMBL" id="CAD7695435.1"/>
    </source>
</evidence>
<dbReference type="OrthoDB" id="427795at2759"/>
<proteinExistence type="predicted"/>
<accession>A0A8S1IL29</accession>